<evidence type="ECO:0000256" key="4">
    <source>
        <dbReference type="ARBA" id="ARBA00023155"/>
    </source>
</evidence>
<keyword evidence="5 6" id="KW-0539">Nucleus</keyword>
<dbReference type="Gene3D" id="1.10.10.60">
    <property type="entry name" value="Homeodomain-like"/>
    <property type="match status" value="1"/>
</dbReference>
<protein>
    <submittedName>
        <fullName evidence="11">Homeobox protein Hox-D9a-like</fullName>
    </submittedName>
</protein>
<dbReference type="InterPro" id="IPR050720">
    <property type="entry name" value="Engrailed_Homeobox_TFs"/>
</dbReference>
<evidence type="ECO:0000256" key="5">
    <source>
        <dbReference type="ARBA" id="ARBA00023242"/>
    </source>
</evidence>
<evidence type="ECO:0000256" key="6">
    <source>
        <dbReference type="PROSITE-ProRule" id="PRU00108"/>
    </source>
</evidence>
<dbReference type="GO" id="GO:0005634">
    <property type="term" value="C:nucleus"/>
    <property type="evidence" value="ECO:0007669"/>
    <property type="project" value="UniProtKB-SubCell"/>
</dbReference>
<dbReference type="InterPro" id="IPR009057">
    <property type="entry name" value="Homeodomain-like_sf"/>
</dbReference>
<keyword evidence="10" id="KW-1185">Reference proteome</keyword>
<dbReference type="SUPFAM" id="SSF46689">
    <property type="entry name" value="Homeodomain-like"/>
    <property type="match status" value="1"/>
</dbReference>
<comment type="subcellular location">
    <subcellularLocation>
        <location evidence="1 6 7">Nucleus</location>
    </subcellularLocation>
</comment>
<dbReference type="InterPro" id="IPR001356">
    <property type="entry name" value="HD"/>
</dbReference>
<evidence type="ECO:0000259" key="9">
    <source>
        <dbReference type="PROSITE" id="PS50071"/>
    </source>
</evidence>
<name>A0A6P8HJC0_ACTTE</name>
<feature type="DNA-binding region" description="Homeobox" evidence="6">
    <location>
        <begin position="175"/>
        <end position="234"/>
    </location>
</feature>
<evidence type="ECO:0000256" key="7">
    <source>
        <dbReference type="RuleBase" id="RU000682"/>
    </source>
</evidence>
<evidence type="ECO:0000256" key="1">
    <source>
        <dbReference type="ARBA" id="ARBA00004123"/>
    </source>
</evidence>
<dbReference type="GeneID" id="116289961"/>
<dbReference type="PANTHER" id="PTHR24341">
    <property type="entry name" value="HOMEOBOX PROTEIN ENGRAILED"/>
    <property type="match status" value="1"/>
</dbReference>
<dbReference type="OrthoDB" id="5950925at2759"/>
<organism evidence="10 11">
    <name type="scientific">Actinia tenebrosa</name>
    <name type="common">Australian red waratah sea anemone</name>
    <dbReference type="NCBI Taxonomy" id="6105"/>
    <lineage>
        <taxon>Eukaryota</taxon>
        <taxon>Metazoa</taxon>
        <taxon>Cnidaria</taxon>
        <taxon>Anthozoa</taxon>
        <taxon>Hexacorallia</taxon>
        <taxon>Actiniaria</taxon>
        <taxon>Actiniidae</taxon>
        <taxon>Actinia</taxon>
    </lineage>
</organism>
<evidence type="ECO:0000256" key="8">
    <source>
        <dbReference type="SAM" id="MobiDB-lite"/>
    </source>
</evidence>
<dbReference type="PROSITE" id="PS00027">
    <property type="entry name" value="HOMEOBOX_1"/>
    <property type="match status" value="1"/>
</dbReference>
<proteinExistence type="inferred from homology"/>
<comment type="similarity">
    <text evidence="2">Belongs to the engrailed homeobox family.</text>
</comment>
<evidence type="ECO:0000256" key="3">
    <source>
        <dbReference type="ARBA" id="ARBA00023125"/>
    </source>
</evidence>
<dbReference type="PROSITE" id="PS50071">
    <property type="entry name" value="HOMEOBOX_2"/>
    <property type="match status" value="1"/>
</dbReference>
<feature type="domain" description="Homeobox" evidence="9">
    <location>
        <begin position="173"/>
        <end position="233"/>
    </location>
</feature>
<dbReference type="AlphaFoldDB" id="A0A6P8HJC0"/>
<dbReference type="GO" id="GO:0000981">
    <property type="term" value="F:DNA-binding transcription factor activity, RNA polymerase II-specific"/>
    <property type="evidence" value="ECO:0007669"/>
    <property type="project" value="InterPro"/>
</dbReference>
<evidence type="ECO:0000313" key="11">
    <source>
        <dbReference type="RefSeq" id="XP_031552777.1"/>
    </source>
</evidence>
<dbReference type="SMART" id="SM00389">
    <property type="entry name" value="HOX"/>
    <property type="match status" value="1"/>
</dbReference>
<dbReference type="Proteomes" id="UP000515163">
    <property type="component" value="Unplaced"/>
</dbReference>
<dbReference type="Pfam" id="PF00046">
    <property type="entry name" value="Homeodomain"/>
    <property type="match status" value="1"/>
</dbReference>
<feature type="region of interest" description="Disordered" evidence="8">
    <location>
        <begin position="134"/>
        <end position="180"/>
    </location>
</feature>
<keyword evidence="3 6" id="KW-0238">DNA-binding</keyword>
<keyword evidence="4 6" id="KW-0371">Homeobox</keyword>
<reference evidence="11" key="1">
    <citation type="submission" date="2025-08" db="UniProtKB">
        <authorList>
            <consortium name="RefSeq"/>
        </authorList>
    </citation>
    <scope>IDENTIFICATION</scope>
    <source>
        <tissue evidence="11">Tentacle</tissue>
    </source>
</reference>
<dbReference type="InterPro" id="IPR017970">
    <property type="entry name" value="Homeobox_CS"/>
</dbReference>
<evidence type="ECO:0000256" key="2">
    <source>
        <dbReference type="ARBA" id="ARBA00010896"/>
    </source>
</evidence>
<evidence type="ECO:0000313" key="10">
    <source>
        <dbReference type="Proteomes" id="UP000515163"/>
    </source>
</evidence>
<gene>
    <name evidence="11" type="primary">LOC116289961</name>
</gene>
<dbReference type="RefSeq" id="XP_031552777.1">
    <property type="nucleotide sequence ID" value="XM_031696917.1"/>
</dbReference>
<dbReference type="CDD" id="cd00086">
    <property type="entry name" value="homeodomain"/>
    <property type="match status" value="1"/>
</dbReference>
<dbReference type="KEGG" id="aten:116289961"/>
<accession>A0A6P8HJC0</accession>
<dbReference type="GO" id="GO:0003677">
    <property type="term" value="F:DNA binding"/>
    <property type="evidence" value="ECO:0007669"/>
    <property type="project" value="UniProtKB-UniRule"/>
</dbReference>
<sequence>MIRVIITRSCIKHSKHFTQTLVVYNIMSNENSITQSRNLPFSIENILREDFPPKSRLAFPPKHYYLPENHKDGCPAAHKGVTWIPLARFHPYWPLYYGQLMCLPTYRAIPTESNTLDSEKKEVLETCLDCNPRSKEHTTTRISESQDENIEQEEVKSCDSADENPSEDKEYQSRKRRSRSQFTPMQLKYLEKYYSNHSYLSRDERTVLAQALNMTELQIRNWFQNKRYHKKNKLKTK</sequence>
<dbReference type="InParanoid" id="A0A6P8HJC0"/>
<dbReference type="PANTHER" id="PTHR24341:SF6">
    <property type="entry name" value="HOMEOBOX PROTEIN INVECTED"/>
    <property type="match status" value="1"/>
</dbReference>